<dbReference type="Proteomes" id="UP000824533">
    <property type="component" value="Linkage Group LG13"/>
</dbReference>
<comment type="caution">
    <text evidence="1">The sequence shown here is derived from an EMBL/GenBank/DDBJ whole genome shotgun (WGS) entry which is preliminary data.</text>
</comment>
<proteinExistence type="predicted"/>
<gene>
    <name evidence="1" type="ORF">K1T71_007622</name>
</gene>
<evidence type="ECO:0000313" key="1">
    <source>
        <dbReference type="EMBL" id="KAJ0176443.1"/>
    </source>
</evidence>
<keyword evidence="2" id="KW-1185">Reference proteome</keyword>
<evidence type="ECO:0000313" key="2">
    <source>
        <dbReference type="Proteomes" id="UP000824533"/>
    </source>
</evidence>
<protein>
    <submittedName>
        <fullName evidence="1">Uncharacterized protein</fullName>
    </submittedName>
</protein>
<accession>A0ACC1CYL9</accession>
<organism evidence="1 2">
    <name type="scientific">Dendrolimus kikuchii</name>
    <dbReference type="NCBI Taxonomy" id="765133"/>
    <lineage>
        <taxon>Eukaryota</taxon>
        <taxon>Metazoa</taxon>
        <taxon>Ecdysozoa</taxon>
        <taxon>Arthropoda</taxon>
        <taxon>Hexapoda</taxon>
        <taxon>Insecta</taxon>
        <taxon>Pterygota</taxon>
        <taxon>Neoptera</taxon>
        <taxon>Endopterygota</taxon>
        <taxon>Lepidoptera</taxon>
        <taxon>Glossata</taxon>
        <taxon>Ditrysia</taxon>
        <taxon>Bombycoidea</taxon>
        <taxon>Lasiocampidae</taxon>
        <taxon>Dendrolimus</taxon>
    </lineage>
</organism>
<reference evidence="1 2" key="1">
    <citation type="journal article" date="2021" name="Front. Genet.">
        <title>Chromosome-Level Genome Assembly Reveals Significant Gene Expansion in the Toll and IMD Signaling Pathways of Dendrolimus kikuchii.</title>
        <authorList>
            <person name="Zhou J."/>
            <person name="Wu P."/>
            <person name="Xiong Z."/>
            <person name="Liu N."/>
            <person name="Zhao N."/>
            <person name="Ji M."/>
            <person name="Qiu Y."/>
            <person name="Yang B."/>
        </authorList>
    </citation>
    <scope>NUCLEOTIDE SEQUENCE [LARGE SCALE GENOMIC DNA]</scope>
    <source>
        <strain evidence="1">Ann1</strain>
    </source>
</reference>
<name>A0ACC1CYL9_9NEOP</name>
<sequence>MLKRISKLTQLLERHFLSAVARKVARNKPADGGGHVNQKNAAGQKATTPCQKGASTKGGPKTPVKPSAQKGAAKTAPPKQAAAAAAVKTPQGKKKKGHKHQQYELIVTINLDFIEIDFTKSNVPVEERRHEAEEIGNMQDIWSECQEYPAEYDRDESSSRRLQAEQQAEETRHDALDQLRMTTRAPGRPRILRTGSVGRPKKIYQTREVERSVTSTDANEVEDFAGSTEITLKNALKIEERRHEAEEIGNMQDIWSECQEYPAECDKDVSSSRRLQVEQQAEETRHDTLDQLRMTTRAPGRPRILRTGSVGRPKKIYQTREVERSVTSTDANEVEDFAGSTEITLKNALKNPVQLKFFEMAKTMATDDIYNKEYRRLRRLTSDLAIRQVSSEYGLTEEQVAEFKEAFMLFDKDEDGTITMAELGVVMRSLGQRPSETELRDMVKEVDQDGNGTIEFNEFLQMMSKKMRGSDGEDELREAFRVFDKNNDGLISSVELRHVMTNLGERLSEEEVDDMIREADLDGDGMVNYDEFVTILTSKN</sequence>
<dbReference type="EMBL" id="CM034399">
    <property type="protein sequence ID" value="KAJ0176443.1"/>
    <property type="molecule type" value="Genomic_DNA"/>
</dbReference>